<accession>A0A6A4GD62</accession>
<dbReference type="OrthoDB" id="3214991at2759"/>
<feature type="region of interest" description="Disordered" evidence="1">
    <location>
        <begin position="143"/>
        <end position="174"/>
    </location>
</feature>
<evidence type="ECO:0000313" key="2">
    <source>
        <dbReference type="EMBL" id="KAE9383466.1"/>
    </source>
</evidence>
<reference evidence="2" key="1">
    <citation type="journal article" date="2019" name="Environ. Microbiol.">
        <title>Fungal ecological strategies reflected in gene transcription - a case study of two litter decomposers.</title>
        <authorList>
            <person name="Barbi F."/>
            <person name="Kohler A."/>
            <person name="Barry K."/>
            <person name="Baskaran P."/>
            <person name="Daum C."/>
            <person name="Fauchery L."/>
            <person name="Ihrmark K."/>
            <person name="Kuo A."/>
            <person name="LaButti K."/>
            <person name="Lipzen A."/>
            <person name="Morin E."/>
            <person name="Grigoriev I.V."/>
            <person name="Henrissat B."/>
            <person name="Lindahl B."/>
            <person name="Martin F."/>
        </authorList>
    </citation>
    <scope>NUCLEOTIDE SEQUENCE</scope>
    <source>
        <strain evidence="2">JB14</strain>
    </source>
</reference>
<dbReference type="Proteomes" id="UP000799118">
    <property type="component" value="Unassembled WGS sequence"/>
</dbReference>
<protein>
    <submittedName>
        <fullName evidence="2">Uncharacterized protein</fullName>
    </submittedName>
</protein>
<organism evidence="2 3">
    <name type="scientific">Gymnopus androsaceus JB14</name>
    <dbReference type="NCBI Taxonomy" id="1447944"/>
    <lineage>
        <taxon>Eukaryota</taxon>
        <taxon>Fungi</taxon>
        <taxon>Dikarya</taxon>
        <taxon>Basidiomycota</taxon>
        <taxon>Agaricomycotina</taxon>
        <taxon>Agaricomycetes</taxon>
        <taxon>Agaricomycetidae</taxon>
        <taxon>Agaricales</taxon>
        <taxon>Marasmiineae</taxon>
        <taxon>Omphalotaceae</taxon>
        <taxon>Gymnopus</taxon>
    </lineage>
</organism>
<dbReference type="EMBL" id="ML770454">
    <property type="protein sequence ID" value="KAE9383466.1"/>
    <property type="molecule type" value="Genomic_DNA"/>
</dbReference>
<evidence type="ECO:0000256" key="1">
    <source>
        <dbReference type="SAM" id="MobiDB-lite"/>
    </source>
</evidence>
<sequence length="971" mass="106510">MDNETLGRLLSHMHQNGQLTPALLGQIMGSSASIAAPTVSALPPAQSLIPNLGPTLSSSPAPAPISTVLNTLASLSPSSAGSTPLPTSQLSLFSSSPTSAPATPYNSMNMLQSVAHGSSSMPAFGGFGATMGQRSGLSNLVSQRLNTSRSDRTRRDHANATLPKKARSKAIRKPSLMDGYQEPKVEDCLDTGALPNGQSVSVINLSLQGRLHFPSKNERMEYKLPANMVHYTRQEESFLNLNDRLGLNIELSMLPLNTPIRTLLTHVAQEIKKHGLVLLSLQDVGMQSSFVSSASLLPLQLLSFTNMGRSNSASQTPRLQTAIIRADSTVHDLLTTYKREFVVKAAITNRRFFVINFAVKDRHQIPTAVKISLSEFGLGTELVKRNHTCLPIRTYATFREDYDALLPDGYEELFLEEGPDGEAVDTLCDEQECMVIDEDDIMRPIQDEEDTRDVEQALVQATLPAAQPLMASDPIMYSLSTSNATAGQSGHSMALRHHTTQVHVDSDLPAGVPIASLPYGGSVLCKKAYLQSNPEEVDTPPLHLIAPDLQSLVHLFIAEVRAANFASDFTLLLAPNRHFMIDSITSGAGVESEVIHAAYKHYTDEASKWFCVSAGDFSTISTIATAVNEHVSQKRLEDLADLGSLVALNLIHGYPTLPLNPLLLNKVSKWFPGLAHLLSTWLNMTPEDPLDANIFASQLAAYHDLQLPTLSQRDTETHRVMAFRMLQNAVVGKLGVQCQELDAFLKGFRLPVPGGLTFCEIARSYLRGATAFVSKVYNFVETFQDLSAMLDIKLDDLKLGDETRLSNVLASAPQPYRGRTFEFILQDFLESTGIPCPTRFEPIRGGISPVVSLTEAEDSSTFRLRSFTWAVGGAPFLRVGSRMSLEVILVSDDDRSYISNRSDERLRAEFLQNGVCSYKTCFQEMRIPVSYLISLLEATYSGETEPRNARDAIHFWLFRQILEAIGSHTFV</sequence>
<keyword evidence="3" id="KW-1185">Reference proteome</keyword>
<feature type="compositionally biased region" description="Basic and acidic residues" evidence="1">
    <location>
        <begin position="149"/>
        <end position="158"/>
    </location>
</feature>
<dbReference type="AlphaFoldDB" id="A0A6A4GD62"/>
<name>A0A6A4GD62_9AGAR</name>
<evidence type="ECO:0000313" key="3">
    <source>
        <dbReference type="Proteomes" id="UP000799118"/>
    </source>
</evidence>
<gene>
    <name evidence="2" type="ORF">BT96DRAFT_1033001</name>
</gene>
<proteinExistence type="predicted"/>